<protein>
    <recommendedName>
        <fullName evidence="1">KilA-N DNA-binding domain-containing protein</fullName>
    </recommendedName>
</protein>
<dbReference type="HOGENOM" id="CLU_198783_0_0_7"/>
<evidence type="ECO:0000313" key="2">
    <source>
        <dbReference type="EMBL" id="ABW68365.1"/>
    </source>
</evidence>
<dbReference type="EMBL" id="CP000859">
    <property type="protein sequence ID" value="ABW68365.1"/>
    <property type="molecule type" value="Genomic_DNA"/>
</dbReference>
<dbReference type="STRING" id="96561.Dole_2562"/>
<organism evidence="2 3">
    <name type="scientific">Desulfosudis oleivorans (strain DSM 6200 / JCM 39069 / Hxd3)</name>
    <name type="common">Desulfococcus oleovorans</name>
    <dbReference type="NCBI Taxonomy" id="96561"/>
    <lineage>
        <taxon>Bacteria</taxon>
        <taxon>Pseudomonadati</taxon>
        <taxon>Thermodesulfobacteriota</taxon>
        <taxon>Desulfobacteria</taxon>
        <taxon>Desulfobacterales</taxon>
        <taxon>Desulfosudaceae</taxon>
        <taxon>Desulfosudis</taxon>
    </lineage>
</organism>
<dbReference type="RefSeq" id="WP_012175977.1">
    <property type="nucleotide sequence ID" value="NC_009943.1"/>
</dbReference>
<dbReference type="eggNOG" id="COG3646">
    <property type="taxonomic scope" value="Bacteria"/>
</dbReference>
<keyword evidence="3" id="KW-1185">Reference proteome</keyword>
<dbReference type="Pfam" id="PF10543">
    <property type="entry name" value="ORF6N"/>
    <property type="match status" value="1"/>
</dbReference>
<dbReference type="InterPro" id="IPR018873">
    <property type="entry name" value="KilA-N_DNA-bd_domain"/>
</dbReference>
<dbReference type="KEGG" id="dol:Dole_2562"/>
<accession>A8ZWN4</accession>
<dbReference type="AlphaFoldDB" id="A8ZWN4"/>
<dbReference type="Proteomes" id="UP000008561">
    <property type="component" value="Chromosome"/>
</dbReference>
<reference evidence="2 3" key="1">
    <citation type="submission" date="2007-10" db="EMBL/GenBank/DDBJ databases">
        <title>Complete sequence of Desulfococcus oleovorans Hxd3.</title>
        <authorList>
            <consortium name="US DOE Joint Genome Institute"/>
            <person name="Copeland A."/>
            <person name="Lucas S."/>
            <person name="Lapidus A."/>
            <person name="Barry K."/>
            <person name="Glavina del Rio T."/>
            <person name="Dalin E."/>
            <person name="Tice H."/>
            <person name="Pitluck S."/>
            <person name="Kiss H."/>
            <person name="Brettin T."/>
            <person name="Bruce D."/>
            <person name="Detter J.C."/>
            <person name="Han C."/>
            <person name="Schmutz J."/>
            <person name="Larimer F."/>
            <person name="Land M."/>
            <person name="Hauser L."/>
            <person name="Kyrpides N."/>
            <person name="Kim E."/>
            <person name="Wawrik B."/>
            <person name="Richardson P."/>
        </authorList>
    </citation>
    <scope>NUCLEOTIDE SEQUENCE [LARGE SCALE GENOMIC DNA]</scope>
    <source>
        <strain evidence="3">DSM 6200 / JCM 39069 / Hxd3</strain>
    </source>
</reference>
<sequence length="68" mass="8243">MNDIVVVERITSKIYVIRRVKVMLDRDLAGLYEVETSHLKRAVRRNIDRFPDDFMFELAKEELKDWRC</sequence>
<feature type="domain" description="KilA-N DNA-binding" evidence="1">
    <location>
        <begin position="12"/>
        <end position="67"/>
    </location>
</feature>
<proteinExistence type="predicted"/>
<name>A8ZWN4_DESOH</name>
<gene>
    <name evidence="2" type="ordered locus">Dole_2562</name>
</gene>
<evidence type="ECO:0000313" key="3">
    <source>
        <dbReference type="Proteomes" id="UP000008561"/>
    </source>
</evidence>
<evidence type="ECO:0000259" key="1">
    <source>
        <dbReference type="Pfam" id="PF10543"/>
    </source>
</evidence>